<proteinExistence type="predicted"/>
<evidence type="ECO:0008006" key="3">
    <source>
        <dbReference type="Google" id="ProtNLM"/>
    </source>
</evidence>
<feature type="transmembrane region" description="Helical" evidence="1">
    <location>
        <begin position="193"/>
        <end position="210"/>
    </location>
</feature>
<feature type="transmembrane region" description="Helical" evidence="1">
    <location>
        <begin position="76"/>
        <end position="95"/>
    </location>
</feature>
<comment type="caution">
    <text evidence="2">The sequence shown here is derived from an EMBL/GenBank/DDBJ whole genome shotgun (WGS) entry which is preliminary data.</text>
</comment>
<evidence type="ECO:0000313" key="2">
    <source>
        <dbReference type="EMBL" id="KKL74779.1"/>
    </source>
</evidence>
<feature type="transmembrane region" description="Helical" evidence="1">
    <location>
        <begin position="146"/>
        <end position="169"/>
    </location>
</feature>
<name>A0A0F9EL92_9ZZZZ</name>
<feature type="transmembrane region" description="Helical" evidence="1">
    <location>
        <begin position="222"/>
        <end position="246"/>
    </location>
</feature>
<reference evidence="2" key="1">
    <citation type="journal article" date="2015" name="Nature">
        <title>Complex archaea that bridge the gap between prokaryotes and eukaryotes.</title>
        <authorList>
            <person name="Spang A."/>
            <person name="Saw J.H."/>
            <person name="Jorgensen S.L."/>
            <person name="Zaremba-Niedzwiedzka K."/>
            <person name="Martijn J."/>
            <person name="Lind A.E."/>
            <person name="van Eijk R."/>
            <person name="Schleper C."/>
            <person name="Guy L."/>
            <person name="Ettema T.J."/>
        </authorList>
    </citation>
    <scope>NUCLEOTIDE SEQUENCE</scope>
</reference>
<feature type="transmembrane region" description="Helical" evidence="1">
    <location>
        <begin position="102"/>
        <end position="126"/>
    </location>
</feature>
<protein>
    <recommendedName>
        <fullName evidence="3">Glycosyltransferase RgtA/B/C/D-like domain-containing protein</fullName>
    </recommendedName>
</protein>
<dbReference type="EMBL" id="LAZR01024546">
    <property type="protein sequence ID" value="KKL74779.1"/>
    <property type="molecule type" value="Genomic_DNA"/>
</dbReference>
<keyword evidence="1" id="KW-1133">Transmembrane helix</keyword>
<evidence type="ECO:0000256" key="1">
    <source>
        <dbReference type="SAM" id="Phobius"/>
    </source>
</evidence>
<keyword evidence="1" id="KW-0472">Membrane</keyword>
<sequence>MFFLGATLGTLFLTWTGAGYIVLILTAAALVRLYQLYLEEKNINMLGLNFVGAVIIALLIFLPAAKYSVAATENYISLWIGITVPSVLLLLSVLIPGRRNFLITTLIGGTLILVALYVLLPVTSYWGAVFGRGSSTIVSEMMPLTLTSAFANFGLLLILALPGLALWVWRRNSLILPIFTLPILISTINQIRFGYYLIIPTAIFAAYFLIWVTRKVRENVRVAVIVVVLTFVVMTSLVNIVTTATFKNTMSPSMYQALIWIRENTPPPSGNFYALKSRMPSYQVLGRWDYGSWIAYVARRAPLTSPRGWYLPKMTESFADGNIERLETIAEKLYGKGNVNIKYILLEKQDPKLGECHHTTKLQTHDIHGFETVYENDEVIILEKR</sequence>
<keyword evidence="1" id="KW-0812">Transmembrane</keyword>
<dbReference type="Gene3D" id="3.40.50.12610">
    <property type="match status" value="1"/>
</dbReference>
<accession>A0A0F9EL92</accession>
<organism evidence="2">
    <name type="scientific">marine sediment metagenome</name>
    <dbReference type="NCBI Taxonomy" id="412755"/>
    <lineage>
        <taxon>unclassified sequences</taxon>
        <taxon>metagenomes</taxon>
        <taxon>ecological metagenomes</taxon>
    </lineage>
</organism>
<dbReference type="AlphaFoldDB" id="A0A0F9EL92"/>
<feature type="transmembrane region" description="Helical" evidence="1">
    <location>
        <begin position="12"/>
        <end position="34"/>
    </location>
</feature>
<gene>
    <name evidence="2" type="ORF">LCGC14_2061470</name>
</gene>
<feature type="transmembrane region" description="Helical" evidence="1">
    <location>
        <begin position="46"/>
        <end position="64"/>
    </location>
</feature>